<proteinExistence type="predicted"/>
<evidence type="ECO:0000313" key="2">
    <source>
        <dbReference type="EMBL" id="KVE28581.1"/>
    </source>
</evidence>
<accession>A0A118DPW2</accession>
<name>A0A118DPW2_9BURK</name>
<dbReference type="OrthoDB" id="5461251at2"/>
<sequence>MNKPHRPTHPRAALLGDVRRESPPMRRRGLAAGRIHAWALLLCAASACAQTASPAYPLRAAPPNENPERIRIPRDVRPSTQPPLSGPALQRHLRDRYKQRFDNADTDATGRITRDQARRAGWGYVVNHFDEIDAAQTGYVTFDDILHFMQRGGARL</sequence>
<keyword evidence="3" id="KW-1185">Reference proteome</keyword>
<reference evidence="2 3" key="1">
    <citation type="submission" date="2015-11" db="EMBL/GenBank/DDBJ databases">
        <title>Expanding the genomic diversity of Burkholderia species for the development of highly accurate diagnostics.</title>
        <authorList>
            <person name="Sahl J."/>
            <person name="Keim P."/>
            <person name="Wagner D."/>
        </authorList>
    </citation>
    <scope>NUCLEOTIDE SEQUENCE [LARGE SCALE GENOMIC DNA]</scope>
    <source>
        <strain evidence="2 3">TSV85</strain>
    </source>
</reference>
<dbReference type="Proteomes" id="UP000062788">
    <property type="component" value="Unassembled WGS sequence"/>
</dbReference>
<dbReference type="EMBL" id="LOWA01000018">
    <property type="protein sequence ID" value="KVE28581.1"/>
    <property type="molecule type" value="Genomic_DNA"/>
</dbReference>
<evidence type="ECO:0000313" key="3">
    <source>
        <dbReference type="Proteomes" id="UP000062788"/>
    </source>
</evidence>
<feature type="region of interest" description="Disordered" evidence="1">
    <location>
        <begin position="1"/>
        <end position="21"/>
    </location>
</feature>
<feature type="region of interest" description="Disordered" evidence="1">
    <location>
        <begin position="56"/>
        <end position="92"/>
    </location>
</feature>
<evidence type="ECO:0000256" key="1">
    <source>
        <dbReference type="SAM" id="MobiDB-lite"/>
    </source>
</evidence>
<comment type="caution">
    <text evidence="2">The sequence shown here is derived from an EMBL/GenBank/DDBJ whole genome shotgun (WGS) entry which is preliminary data.</text>
</comment>
<gene>
    <name evidence="2" type="ORF">WS67_07555</name>
</gene>
<dbReference type="Gene3D" id="1.10.238.10">
    <property type="entry name" value="EF-hand"/>
    <property type="match status" value="1"/>
</dbReference>
<evidence type="ECO:0008006" key="4">
    <source>
        <dbReference type="Google" id="ProtNLM"/>
    </source>
</evidence>
<dbReference type="InterPro" id="IPR011992">
    <property type="entry name" value="EF-hand-dom_pair"/>
</dbReference>
<organism evidence="2 3">
    <name type="scientific">Burkholderia singularis</name>
    <dbReference type="NCBI Taxonomy" id="1503053"/>
    <lineage>
        <taxon>Bacteria</taxon>
        <taxon>Pseudomonadati</taxon>
        <taxon>Pseudomonadota</taxon>
        <taxon>Betaproteobacteria</taxon>
        <taxon>Burkholderiales</taxon>
        <taxon>Burkholderiaceae</taxon>
        <taxon>Burkholderia</taxon>
        <taxon>pseudomallei group</taxon>
    </lineage>
</organism>
<dbReference type="AlphaFoldDB" id="A0A118DPW2"/>
<dbReference type="SUPFAM" id="SSF47473">
    <property type="entry name" value="EF-hand"/>
    <property type="match status" value="1"/>
</dbReference>
<protein>
    <recommendedName>
        <fullName evidence="4">EF-hand domain-containing protein</fullName>
    </recommendedName>
</protein>
<feature type="compositionally biased region" description="Basic and acidic residues" evidence="1">
    <location>
        <begin position="66"/>
        <end position="77"/>
    </location>
</feature>
<dbReference type="RefSeq" id="WP_059514752.1">
    <property type="nucleotide sequence ID" value="NZ_LOWA01000018.1"/>
</dbReference>